<dbReference type="HOGENOM" id="CLU_035846_0_1_1"/>
<feature type="compositionally biased region" description="Basic and acidic residues" evidence="6">
    <location>
        <begin position="497"/>
        <end position="506"/>
    </location>
</feature>
<evidence type="ECO:0000256" key="1">
    <source>
        <dbReference type="ARBA" id="ARBA00004191"/>
    </source>
</evidence>
<dbReference type="InterPro" id="IPR036941">
    <property type="entry name" value="Rcpt_L-dom_sf"/>
</dbReference>
<dbReference type="GO" id="GO:0009277">
    <property type="term" value="C:fungal-type cell wall"/>
    <property type="evidence" value="ECO:0007669"/>
    <property type="project" value="TreeGrafter"/>
</dbReference>
<dbReference type="InterPro" id="IPR051648">
    <property type="entry name" value="CWI-Assembly_Regulator"/>
</dbReference>
<comment type="subcellular location">
    <subcellularLocation>
        <location evidence="1">Secreted</location>
        <location evidence="1">Cell wall</location>
    </subcellularLocation>
</comment>
<dbReference type="PANTHER" id="PTHR31018:SF3">
    <property type="entry name" value="RECEPTOR PROTEIN-TYROSINE KINASE"/>
    <property type="match status" value="1"/>
</dbReference>
<evidence type="ECO:0000256" key="5">
    <source>
        <dbReference type="ARBA" id="ARBA00023180"/>
    </source>
</evidence>
<dbReference type="PANTHER" id="PTHR31018">
    <property type="entry name" value="SPORULATION-SPECIFIC PROTEIN-RELATED"/>
    <property type="match status" value="1"/>
</dbReference>
<keyword evidence="7" id="KW-0472">Membrane</keyword>
<dbReference type="SUPFAM" id="SSF52058">
    <property type="entry name" value="L domain-like"/>
    <property type="match status" value="2"/>
</dbReference>
<dbReference type="GeneID" id="27321219"/>
<evidence type="ECO:0000313" key="9">
    <source>
        <dbReference type="Proteomes" id="UP000054302"/>
    </source>
</evidence>
<evidence type="ECO:0000256" key="2">
    <source>
        <dbReference type="ARBA" id="ARBA00022512"/>
    </source>
</evidence>
<dbReference type="GO" id="GO:0005886">
    <property type="term" value="C:plasma membrane"/>
    <property type="evidence" value="ECO:0007669"/>
    <property type="project" value="TreeGrafter"/>
</dbReference>
<organism evidence="8 9">
    <name type="scientific">Exophiala mesophila</name>
    <name type="common">Black yeast-like fungus</name>
    <dbReference type="NCBI Taxonomy" id="212818"/>
    <lineage>
        <taxon>Eukaryota</taxon>
        <taxon>Fungi</taxon>
        <taxon>Dikarya</taxon>
        <taxon>Ascomycota</taxon>
        <taxon>Pezizomycotina</taxon>
        <taxon>Eurotiomycetes</taxon>
        <taxon>Chaetothyriomycetidae</taxon>
        <taxon>Chaetothyriales</taxon>
        <taxon>Herpotrichiellaceae</taxon>
        <taxon>Exophiala</taxon>
    </lineage>
</organism>
<proteinExistence type="predicted"/>
<evidence type="ECO:0000256" key="6">
    <source>
        <dbReference type="SAM" id="MobiDB-lite"/>
    </source>
</evidence>
<dbReference type="GO" id="GO:0009986">
    <property type="term" value="C:cell surface"/>
    <property type="evidence" value="ECO:0007669"/>
    <property type="project" value="TreeGrafter"/>
</dbReference>
<dbReference type="STRING" id="212818.A0A0D2A9W0"/>
<dbReference type="Gene3D" id="3.80.20.20">
    <property type="entry name" value="Receptor L-domain"/>
    <property type="match status" value="1"/>
</dbReference>
<feature type="compositionally biased region" description="Low complexity" evidence="6">
    <location>
        <begin position="391"/>
        <end position="412"/>
    </location>
</feature>
<evidence type="ECO:0008006" key="10">
    <source>
        <dbReference type="Google" id="ProtNLM"/>
    </source>
</evidence>
<sequence>MLLRYRKKFYLFLLLVAPTFGRSPVLMRLTFCLLYTTSEPFHSIHLNTREVADSRLTAQECDGPSVTISSNDDVSSISSCGTYNGDIIIDKSAAGTIELTGISHLKGDLTCNNASDLTGITFEKLVTISGDFTLAGLARLADLTFNSIMEVGNIAFTDLPLLQTLDFATGIVTADQVVITNTGLRSLEGLEFTACNSLDISNNPRLISIDLAGITNMTEEVTIHANGPSLDVDLGLLKSSNGINVQAAGSLNVSSLDTITGTLGLSYNTFRNFSAPSLTLVMEIDISSNPLLNSLSFPLLSEITGDLSITNNSRLASISGFPELVTVSGNLNLTGQFASVNLPALVDVQGSSNTQTTINNSTICVIFDNSSIFKGVQTCTIGTQSPDSLPDDSQGTTTPTGTDSSNTDTPNSEPQDTNGGSNSSGGVSGGVVGGIVGGVVVVLVLLCGGWWWFKRRHRSPKAERLHDAADSTPELPSGRHHEKPELVGSNNFGDQKPPSELKSDYKERVELPMDNYVSELEGNNVYEMDTHPRPR</sequence>
<feature type="region of interest" description="Disordered" evidence="6">
    <location>
        <begin position="461"/>
        <end position="506"/>
    </location>
</feature>
<dbReference type="OrthoDB" id="536881at2759"/>
<gene>
    <name evidence="8" type="ORF">PV10_03374</name>
</gene>
<dbReference type="RefSeq" id="XP_016227332.1">
    <property type="nucleotide sequence ID" value="XM_016367814.1"/>
</dbReference>
<keyword evidence="4" id="KW-0732">Signal</keyword>
<keyword evidence="9" id="KW-1185">Reference proteome</keyword>
<keyword evidence="7" id="KW-0812">Transmembrane</keyword>
<name>A0A0D2A9W0_EXOME</name>
<keyword evidence="3" id="KW-0964">Secreted</keyword>
<protein>
    <recommendedName>
        <fullName evidence="10">Receptor L-domain domain-containing protein</fullName>
    </recommendedName>
</protein>
<dbReference type="AlphaFoldDB" id="A0A0D2A9W0"/>
<feature type="transmembrane region" description="Helical" evidence="7">
    <location>
        <begin position="431"/>
        <end position="453"/>
    </location>
</feature>
<keyword evidence="5" id="KW-0325">Glycoprotein</keyword>
<dbReference type="GO" id="GO:0031505">
    <property type="term" value="P:fungal-type cell wall organization"/>
    <property type="evidence" value="ECO:0007669"/>
    <property type="project" value="TreeGrafter"/>
</dbReference>
<keyword evidence="7" id="KW-1133">Transmembrane helix</keyword>
<evidence type="ECO:0000256" key="3">
    <source>
        <dbReference type="ARBA" id="ARBA00022525"/>
    </source>
</evidence>
<accession>A0A0D2A9W0</accession>
<dbReference type="OMA" id="DKFQCED"/>
<evidence type="ECO:0000256" key="4">
    <source>
        <dbReference type="ARBA" id="ARBA00022729"/>
    </source>
</evidence>
<evidence type="ECO:0000313" key="8">
    <source>
        <dbReference type="EMBL" id="KIV95758.1"/>
    </source>
</evidence>
<reference evidence="8 9" key="1">
    <citation type="submission" date="2015-01" db="EMBL/GenBank/DDBJ databases">
        <title>The Genome Sequence of Exophiala mesophila CBS40295.</title>
        <authorList>
            <consortium name="The Broad Institute Genomics Platform"/>
            <person name="Cuomo C."/>
            <person name="de Hoog S."/>
            <person name="Gorbushina A."/>
            <person name="Stielow B."/>
            <person name="Teixiera M."/>
            <person name="Abouelleil A."/>
            <person name="Chapman S.B."/>
            <person name="Priest M."/>
            <person name="Young S.K."/>
            <person name="Wortman J."/>
            <person name="Nusbaum C."/>
            <person name="Birren B."/>
        </authorList>
    </citation>
    <scope>NUCLEOTIDE SEQUENCE [LARGE SCALE GENOMIC DNA]</scope>
    <source>
        <strain evidence="8 9">CBS 40295</strain>
    </source>
</reference>
<dbReference type="EMBL" id="KN847521">
    <property type="protein sequence ID" value="KIV95758.1"/>
    <property type="molecule type" value="Genomic_DNA"/>
</dbReference>
<keyword evidence="2" id="KW-0134">Cell wall</keyword>
<dbReference type="Proteomes" id="UP000054302">
    <property type="component" value="Unassembled WGS sequence"/>
</dbReference>
<dbReference type="VEuPathDB" id="FungiDB:PV10_03374"/>
<feature type="region of interest" description="Disordered" evidence="6">
    <location>
        <begin position="383"/>
        <end position="425"/>
    </location>
</feature>
<evidence type="ECO:0000256" key="7">
    <source>
        <dbReference type="SAM" id="Phobius"/>
    </source>
</evidence>